<dbReference type="Proteomes" id="UP001642484">
    <property type="component" value="Unassembled WGS sequence"/>
</dbReference>
<comment type="caution">
    <text evidence="1">The sequence shown here is derived from an EMBL/GenBank/DDBJ whole genome shotgun (WGS) entry which is preliminary data.</text>
</comment>
<organism evidence="1 2">
    <name type="scientific">Durusdinium trenchii</name>
    <dbReference type="NCBI Taxonomy" id="1381693"/>
    <lineage>
        <taxon>Eukaryota</taxon>
        <taxon>Sar</taxon>
        <taxon>Alveolata</taxon>
        <taxon>Dinophyceae</taxon>
        <taxon>Suessiales</taxon>
        <taxon>Symbiodiniaceae</taxon>
        <taxon>Durusdinium</taxon>
    </lineage>
</organism>
<evidence type="ECO:0000313" key="2">
    <source>
        <dbReference type="Proteomes" id="UP001642484"/>
    </source>
</evidence>
<sequence length="152" mass="16969">MEDVPQVFAAVRRAGGEEAELHPLADITNKEIEEVKQLKHPPREVARVMEVVHLLLTQPTSLAPCDWSDVLRTVVRIDFLKRARNINLDGLLQQAKLIDYICRKYFAGPDPLTPDRVRWASKAVVAFFGWTVAIIAGVLPEFPTKAKGAEGT</sequence>
<protein>
    <submittedName>
        <fullName evidence="1">Uncharacterized protein</fullName>
    </submittedName>
</protein>
<keyword evidence="2" id="KW-1185">Reference proteome</keyword>
<gene>
    <name evidence="1" type="ORF">CCMP2556_LOCUS19371</name>
</gene>
<accession>A0ABP0L5V6</accession>
<reference evidence="1 2" key="1">
    <citation type="submission" date="2024-02" db="EMBL/GenBank/DDBJ databases">
        <authorList>
            <person name="Chen Y."/>
            <person name="Shah S."/>
            <person name="Dougan E. K."/>
            <person name="Thang M."/>
            <person name="Chan C."/>
        </authorList>
    </citation>
    <scope>NUCLEOTIDE SEQUENCE [LARGE SCALE GENOMIC DNA]</scope>
</reference>
<evidence type="ECO:0000313" key="1">
    <source>
        <dbReference type="EMBL" id="CAK9034176.1"/>
    </source>
</evidence>
<dbReference type="Gene3D" id="1.20.920.20">
    <property type="match status" value="1"/>
</dbReference>
<dbReference type="EMBL" id="CAXAMN010011113">
    <property type="protein sequence ID" value="CAK9034176.1"/>
    <property type="molecule type" value="Genomic_DNA"/>
</dbReference>
<name>A0ABP0L5V6_9DINO</name>
<proteinExistence type="predicted"/>